<feature type="compositionally biased region" description="Basic residues" evidence="1">
    <location>
        <begin position="289"/>
        <end position="301"/>
    </location>
</feature>
<dbReference type="GeneID" id="118465457"/>
<feature type="region of interest" description="Disordered" evidence="1">
    <location>
        <begin position="58"/>
        <end position="79"/>
    </location>
</feature>
<dbReference type="VEuPathDB" id="VectorBase:AALB007522"/>
<evidence type="ECO:0000256" key="1">
    <source>
        <dbReference type="SAM" id="MobiDB-lite"/>
    </source>
</evidence>
<evidence type="ECO:0000313" key="3">
    <source>
        <dbReference type="Proteomes" id="UP000069272"/>
    </source>
</evidence>
<feature type="region of interest" description="Disordered" evidence="1">
    <location>
        <begin position="137"/>
        <end position="166"/>
    </location>
</feature>
<evidence type="ECO:0000313" key="2">
    <source>
        <dbReference type="EnsemblMetazoa" id="AALB007522-PA"/>
    </source>
</evidence>
<reference evidence="2" key="2">
    <citation type="submission" date="2022-08" db="UniProtKB">
        <authorList>
            <consortium name="EnsemblMetazoa"/>
        </authorList>
    </citation>
    <scope>IDENTIFICATION</scope>
    <source>
        <strain evidence="2">STECLA/ALBI9_A</strain>
    </source>
</reference>
<feature type="region of interest" description="Disordered" evidence="1">
    <location>
        <begin position="350"/>
        <end position="393"/>
    </location>
</feature>
<feature type="region of interest" description="Disordered" evidence="1">
    <location>
        <begin position="431"/>
        <end position="454"/>
    </location>
</feature>
<feature type="region of interest" description="Disordered" evidence="1">
    <location>
        <begin position="283"/>
        <end position="305"/>
    </location>
</feature>
<proteinExistence type="predicted"/>
<feature type="compositionally biased region" description="Low complexity" evidence="1">
    <location>
        <begin position="139"/>
        <end position="161"/>
    </location>
</feature>
<protein>
    <submittedName>
        <fullName evidence="2">Uncharacterized protein</fullName>
    </submittedName>
</protein>
<reference evidence="2 3" key="1">
    <citation type="journal article" date="2017" name="G3 (Bethesda)">
        <title>The Physical Genome Mapping of Anopheles albimanus Corrected Scaffold Misassemblies and Identified Interarm Rearrangements in Genus Anopheles.</title>
        <authorList>
            <person name="Artemov G.N."/>
            <person name="Peery A.N."/>
            <person name="Jiang X."/>
            <person name="Tu Z."/>
            <person name="Stegniy V.N."/>
            <person name="Sharakhova M.V."/>
            <person name="Sharakhov I.V."/>
        </authorList>
    </citation>
    <scope>NUCLEOTIDE SEQUENCE [LARGE SCALE GENOMIC DNA]</scope>
    <source>
        <strain evidence="2 3">ALBI9_A</strain>
    </source>
</reference>
<name>A0A182FLW3_ANOAL</name>
<feature type="compositionally biased region" description="Polar residues" evidence="1">
    <location>
        <begin position="351"/>
        <end position="364"/>
    </location>
</feature>
<dbReference type="EnsemblMetazoa" id="AALB007522-RA">
    <property type="protein sequence ID" value="AALB007522-PA"/>
    <property type="gene ID" value="AALB007522"/>
</dbReference>
<dbReference type="VEuPathDB" id="VectorBase:AALB20_028938"/>
<organism evidence="2 3">
    <name type="scientific">Anopheles albimanus</name>
    <name type="common">New world malaria mosquito</name>
    <dbReference type="NCBI Taxonomy" id="7167"/>
    <lineage>
        <taxon>Eukaryota</taxon>
        <taxon>Metazoa</taxon>
        <taxon>Ecdysozoa</taxon>
        <taxon>Arthropoda</taxon>
        <taxon>Hexapoda</taxon>
        <taxon>Insecta</taxon>
        <taxon>Pterygota</taxon>
        <taxon>Neoptera</taxon>
        <taxon>Endopterygota</taxon>
        <taxon>Diptera</taxon>
        <taxon>Nematocera</taxon>
        <taxon>Culicoidea</taxon>
        <taxon>Culicidae</taxon>
        <taxon>Anophelinae</taxon>
        <taxon>Anopheles</taxon>
    </lineage>
</organism>
<keyword evidence="3" id="KW-1185">Reference proteome</keyword>
<dbReference type="OrthoDB" id="7737718at2759"/>
<sequence length="529" mass="58028">MMNLTQLLSKYSEFKEVNVDLFVYLDRLLENAFEIHKRTTAAEAELRKFERQLTVWKQPGKASSPASSPVKKRKIRSTESSFSVRKENVSAVDDSHIFPCKSDPESSVCGSSVLEQNILDSEESFFASTQSPQKREVLAVSSEASRNNASNRVSSPAVAVRISPPQSKGKWEGNLLRKSILGCSVATASAADEIGSSPAASSSPTIAGSKWASKKIAIDKAPKQEHTPVGVKRFFSLCESPNRLRQTKLAFTEAATNRAITKTVTPKKPIDDDSWMVDFVVPTPPSTGHKSKSIRNWKNKKQSTMVTKEDLSGTANKCAISLPGDATEANATSSRADGLSDIDRTFCAGAESNSRQPVSALTTKIKQEPPSQVAPITAFSESTKPNKDAPLSDVVSNEDISAIVLVHPSSQESIISLRDSQSSNDDMAALKEQHRQHNQTSETAPNNSKTDSWDNAPKEVAHLRRSRSEQPSGDLLCVDCKSLFNFHKTCGKPVETIRLKLPKNCRSCRMFQLHHTPPDFWNPDFLPSQ</sequence>
<feature type="compositionally biased region" description="Polar residues" evidence="1">
    <location>
        <begin position="438"/>
        <end position="450"/>
    </location>
</feature>
<accession>A0A182FLW3</accession>
<dbReference type="RefSeq" id="XP_035789640.1">
    <property type="nucleotide sequence ID" value="XM_035933747.1"/>
</dbReference>
<dbReference type="Proteomes" id="UP000069272">
    <property type="component" value="Chromosome 3R"/>
</dbReference>
<dbReference type="KEGG" id="aali:118465457"/>
<dbReference type="AlphaFoldDB" id="A0A182FLW3"/>